<keyword evidence="3" id="KW-1185">Reference proteome</keyword>
<dbReference type="GO" id="GO:0008235">
    <property type="term" value="F:metalloexopeptidase activity"/>
    <property type="evidence" value="ECO:0007669"/>
    <property type="project" value="InterPro"/>
</dbReference>
<dbReference type="GO" id="GO:0006508">
    <property type="term" value="P:proteolysis"/>
    <property type="evidence" value="ECO:0007669"/>
    <property type="project" value="InterPro"/>
</dbReference>
<feature type="domain" description="Peptidase M28" evidence="1">
    <location>
        <begin position="97"/>
        <end position="285"/>
    </location>
</feature>
<reference evidence="2 3" key="1">
    <citation type="journal article" date="2017" name="Int. J. Syst. Evol. Microbiol.">
        <title>Marinicauda algicola sp. nov., isolated from a marine red alga Rhodosorus marinus.</title>
        <authorList>
            <person name="Jeong S.E."/>
            <person name="Jeon S.H."/>
            <person name="Chun B.H."/>
            <person name="Kim D.W."/>
            <person name="Jeon C.O."/>
        </authorList>
    </citation>
    <scope>NUCLEOTIDE SEQUENCE [LARGE SCALE GENOMIC DNA]</scope>
    <source>
        <strain evidence="2 3">JCM 31718</strain>
    </source>
</reference>
<dbReference type="OrthoDB" id="1521787at2"/>
<dbReference type="AlphaFoldDB" id="A0A4S2GYV6"/>
<dbReference type="EMBL" id="SRXW01000003">
    <property type="protein sequence ID" value="TGY88316.1"/>
    <property type="molecule type" value="Genomic_DNA"/>
</dbReference>
<dbReference type="PANTHER" id="PTHR12147:SF26">
    <property type="entry name" value="PEPTIDASE M28 DOMAIN-CONTAINING PROTEIN"/>
    <property type="match status" value="1"/>
</dbReference>
<keyword evidence="2" id="KW-0378">Hydrolase</keyword>
<name>A0A4S2GYV6_9PROT</name>
<dbReference type="PANTHER" id="PTHR12147">
    <property type="entry name" value="METALLOPEPTIDASE M28 FAMILY MEMBER"/>
    <property type="match status" value="1"/>
</dbReference>
<dbReference type="RefSeq" id="WP_135996162.1">
    <property type="nucleotide sequence ID" value="NZ_CP071057.1"/>
</dbReference>
<dbReference type="PROSITE" id="PS51257">
    <property type="entry name" value="PROKAR_LIPOPROTEIN"/>
    <property type="match status" value="1"/>
</dbReference>
<dbReference type="SUPFAM" id="SSF53187">
    <property type="entry name" value="Zn-dependent exopeptidases"/>
    <property type="match status" value="1"/>
</dbReference>
<comment type="caution">
    <text evidence="2">The sequence shown here is derived from an EMBL/GenBank/DDBJ whole genome shotgun (WGS) entry which is preliminary data.</text>
</comment>
<evidence type="ECO:0000313" key="2">
    <source>
        <dbReference type="EMBL" id="TGY88316.1"/>
    </source>
</evidence>
<dbReference type="Proteomes" id="UP000308054">
    <property type="component" value="Unassembled WGS sequence"/>
</dbReference>
<sequence>MLRKFALPVLLVLTAACAREPELAQPLEDLRTLAADDMEGREVGTPGNARARAYIVERFSEIGLTPVNGSFEHAFDFSRPVDFRDPQGERRTLAGVNVLGLVEGEDRSRVMVVSAHYDHVGYGEGEIFNGADDNASGVAALLAIAEHFMAHPPEHDVLFAAFDAEEGGLNGARHFVANRPELPGEIAFNLNLDMVGYSPDGDLYAVGTWHYPVLVPLVEHVADGAPVRLLTGYDRPTDNPRDDWTLLSDHAPFHMAGIPFLYLGVEDHEHYHQVSDEYEIITRDFFLGAVETAVRMAEEVDADLDAIAGAVSGPEN</sequence>
<evidence type="ECO:0000313" key="3">
    <source>
        <dbReference type="Proteomes" id="UP000308054"/>
    </source>
</evidence>
<proteinExistence type="predicted"/>
<protein>
    <submittedName>
        <fullName evidence="2">M20/M25/M40 family metallo-hydrolase</fullName>
    </submittedName>
</protein>
<accession>A0A4S2GYV6</accession>
<dbReference type="InterPro" id="IPR045175">
    <property type="entry name" value="M28_fam"/>
</dbReference>
<dbReference type="Pfam" id="PF04389">
    <property type="entry name" value="Peptidase_M28"/>
    <property type="match status" value="1"/>
</dbReference>
<dbReference type="InterPro" id="IPR007484">
    <property type="entry name" value="Peptidase_M28"/>
</dbReference>
<gene>
    <name evidence="2" type="ORF">E5163_10865</name>
</gene>
<evidence type="ECO:0000259" key="1">
    <source>
        <dbReference type="Pfam" id="PF04389"/>
    </source>
</evidence>
<organism evidence="2 3">
    <name type="scientific">Marinicauda algicola</name>
    <dbReference type="NCBI Taxonomy" id="2029849"/>
    <lineage>
        <taxon>Bacteria</taxon>
        <taxon>Pseudomonadati</taxon>
        <taxon>Pseudomonadota</taxon>
        <taxon>Alphaproteobacteria</taxon>
        <taxon>Maricaulales</taxon>
        <taxon>Maricaulaceae</taxon>
        <taxon>Marinicauda</taxon>
    </lineage>
</organism>
<dbReference type="Gene3D" id="3.40.630.10">
    <property type="entry name" value="Zn peptidases"/>
    <property type="match status" value="1"/>
</dbReference>